<evidence type="ECO:0000313" key="4">
    <source>
        <dbReference type="Proteomes" id="UP000255231"/>
    </source>
</evidence>
<name>A0A381F6R7_9FLAO</name>
<reference evidence="1 3" key="1">
    <citation type="submission" date="2017-01" db="EMBL/GenBank/DDBJ databases">
        <authorList>
            <person name="Varghese N."/>
            <person name="Submissions S."/>
        </authorList>
    </citation>
    <scope>NUCLEOTIDE SEQUENCE [LARGE SCALE GENOMIC DNA]</scope>
    <source>
        <strain evidence="1 3">ATCC 27950</strain>
    </source>
</reference>
<accession>A0A381F6R7</accession>
<proteinExistence type="predicted"/>
<dbReference type="EMBL" id="UFVS01000001">
    <property type="protein sequence ID" value="SUX42289.1"/>
    <property type="molecule type" value="Genomic_DNA"/>
</dbReference>
<gene>
    <name evidence="2" type="ORF">NCTC13560_01106</name>
    <name evidence="1" type="ORF">SAMN05421682_108171</name>
</gene>
<evidence type="ECO:0000313" key="2">
    <source>
        <dbReference type="EMBL" id="SUX42289.1"/>
    </source>
</evidence>
<reference evidence="2 4" key="2">
    <citation type="submission" date="2018-06" db="EMBL/GenBank/DDBJ databases">
        <authorList>
            <consortium name="Pathogen Informatics"/>
            <person name="Doyle S."/>
        </authorList>
    </citation>
    <scope>NUCLEOTIDE SEQUENCE [LARGE SCALE GENOMIC DNA]</scope>
    <source>
        <strain evidence="2 4">NCTC13560</strain>
    </source>
</reference>
<dbReference type="RefSeq" id="WP_123890001.1">
    <property type="nucleotide sequence ID" value="NZ_CP033929.1"/>
</dbReference>
<evidence type="ECO:0000313" key="1">
    <source>
        <dbReference type="EMBL" id="SIQ79803.1"/>
    </source>
</evidence>
<keyword evidence="3" id="KW-1185">Reference proteome</keyword>
<dbReference type="Proteomes" id="UP000255231">
    <property type="component" value="Unassembled WGS sequence"/>
</dbReference>
<sequence>MMFNLMNLEALKKYLPRFSFFCIFLFFVSCTKESTKDKHKQIKISKLFKEQTYTDNATAYTNDSLFCIYINDNFFKVWKNGIPIKNTDNILPLIKNNDSIKALKAFKFQSELMNLDFTNFVEFQKKYNNTSDWTTKDYQIRKNGKEYFMDIKGYEKYKLPIKESNDRNWITFRSMDINNDKSPELFIFHEYYNSKTDQEHGDFYVYEVKK</sequence>
<evidence type="ECO:0000313" key="3">
    <source>
        <dbReference type="Proteomes" id="UP000185725"/>
    </source>
</evidence>
<organism evidence="2 4">
    <name type="scientific">Chryseobacterium indoltheticum</name>
    <dbReference type="NCBI Taxonomy" id="254"/>
    <lineage>
        <taxon>Bacteria</taxon>
        <taxon>Pseudomonadati</taxon>
        <taxon>Bacteroidota</taxon>
        <taxon>Flavobacteriia</taxon>
        <taxon>Flavobacteriales</taxon>
        <taxon>Weeksellaceae</taxon>
        <taxon>Chryseobacterium group</taxon>
        <taxon>Chryseobacterium</taxon>
    </lineage>
</organism>
<dbReference type="AlphaFoldDB" id="A0A381F6R7"/>
<dbReference type="GeneID" id="303672559"/>
<protein>
    <submittedName>
        <fullName evidence="2">Uncharacterized protein</fullName>
    </submittedName>
</protein>
<dbReference type="EMBL" id="FTMF01000008">
    <property type="protein sequence ID" value="SIQ79803.1"/>
    <property type="molecule type" value="Genomic_DNA"/>
</dbReference>
<dbReference type="OrthoDB" id="1247148at2"/>
<dbReference type="Proteomes" id="UP000185725">
    <property type="component" value="Unassembled WGS sequence"/>
</dbReference>